<dbReference type="InterPro" id="IPR037185">
    <property type="entry name" value="EmrE-like"/>
</dbReference>
<feature type="transmembrane region" description="Helical" evidence="2">
    <location>
        <begin position="274"/>
        <end position="298"/>
    </location>
</feature>
<feature type="compositionally biased region" description="Polar residues" evidence="1">
    <location>
        <begin position="164"/>
        <end position="178"/>
    </location>
</feature>
<feature type="transmembrane region" description="Helical" evidence="2">
    <location>
        <begin position="363"/>
        <end position="383"/>
    </location>
</feature>
<feature type="transmembrane region" description="Helical" evidence="2">
    <location>
        <begin position="514"/>
        <end position="536"/>
    </location>
</feature>
<reference evidence="4" key="1">
    <citation type="submission" date="2022-03" db="EMBL/GenBank/DDBJ databases">
        <title>Draft genome sequence of Aduncisulcus paluster, a free-living microaerophilic Fornicata.</title>
        <authorList>
            <person name="Yuyama I."/>
            <person name="Kume K."/>
            <person name="Tamura T."/>
            <person name="Inagaki Y."/>
            <person name="Hashimoto T."/>
        </authorList>
    </citation>
    <scope>NUCLEOTIDE SEQUENCE</scope>
    <source>
        <strain evidence="4">NY0171</strain>
    </source>
</reference>
<proteinExistence type="predicted"/>
<keyword evidence="5" id="KW-1185">Reference proteome</keyword>
<evidence type="ECO:0000313" key="5">
    <source>
        <dbReference type="Proteomes" id="UP001057375"/>
    </source>
</evidence>
<evidence type="ECO:0000256" key="1">
    <source>
        <dbReference type="SAM" id="MobiDB-lite"/>
    </source>
</evidence>
<accession>A0ABQ5K707</accession>
<dbReference type="Proteomes" id="UP001057375">
    <property type="component" value="Unassembled WGS sequence"/>
</dbReference>
<dbReference type="Pfam" id="PF00892">
    <property type="entry name" value="EamA"/>
    <property type="match status" value="2"/>
</dbReference>
<feature type="transmembrane region" description="Helical" evidence="2">
    <location>
        <begin position="485"/>
        <end position="508"/>
    </location>
</feature>
<feature type="transmembrane region" description="Helical" evidence="2">
    <location>
        <begin position="548"/>
        <end position="569"/>
    </location>
</feature>
<dbReference type="PANTHER" id="PTHR22911">
    <property type="entry name" value="ACYL-MALONYL CONDENSING ENZYME-RELATED"/>
    <property type="match status" value="1"/>
</dbReference>
<dbReference type="SUPFAM" id="SSF103481">
    <property type="entry name" value="Multidrug resistance efflux transporter EmrE"/>
    <property type="match status" value="2"/>
</dbReference>
<gene>
    <name evidence="4" type="ORF">ADUPG1_013572</name>
</gene>
<feature type="compositionally biased region" description="Polar residues" evidence="1">
    <location>
        <begin position="1"/>
        <end position="11"/>
    </location>
</feature>
<dbReference type="PANTHER" id="PTHR22911:SF79">
    <property type="entry name" value="MOBA-LIKE NTP TRANSFERASE DOMAIN-CONTAINING PROTEIN"/>
    <property type="match status" value="1"/>
</dbReference>
<feature type="transmembrane region" description="Helical" evidence="2">
    <location>
        <begin position="389"/>
        <end position="410"/>
    </location>
</feature>
<sequence>METSSTSNFETTGIPDCPPCQGAESNSFEAKEKPPLVSQASIIAAKYAAIDLPPLASSVPSSVTSSYSDDSLILSKDGFESFNAEQVVQRILQHPDIVPEAVDIEASLDERIESSESIIDIPMIFAEATAISAPKRPSQDDYEAKCNPVEKPLNPSKFLPPISPSTSMKDVNRMNNTRFPDPSSPKKKKKTAPKITYLGRVPSYPSSMDEASTSAVSSRISFSEIQVTKHSALAPNHLPSPISKSSVPPSPKSQQIQDEKPPISSNIVSVAKPALISVVIAYIALLLCRVLGAGVAVISKALTGKVHMVSMLFFRELFGFVAHLPLYLLRPREKGKEVTDPESGEKFIQGEEKRVRLPPRSTLALLVLLSISSVTSMLAFLVTSSEASITMSGIANATSPVITAAVAIVLGHEKGSCMVFISVLVGVCGSVVSLGETLFIPSSSSSTSTLGLIAILSYVICSVVYFLFSPMIYSKAKIHPFEVMFWVYGSGVIMSGILVLVFCRDIFIEQCASFTWQVWLLLVGMGALGTTGLWGAQAYASDVLRSPTIVHAFSMLAVIINMGSAAILLGEMPSSWEIIGGVLVMIGVVFLIVGKAQIKKREETANKESENDEDSVSSEIIEKTQQSTVMIGCFPIVPSQSELSKALGEA</sequence>
<feature type="transmembrane region" description="Helical" evidence="2">
    <location>
        <begin position="310"/>
        <end position="329"/>
    </location>
</feature>
<organism evidence="4 5">
    <name type="scientific">Aduncisulcus paluster</name>
    <dbReference type="NCBI Taxonomy" id="2918883"/>
    <lineage>
        <taxon>Eukaryota</taxon>
        <taxon>Metamonada</taxon>
        <taxon>Carpediemonas-like organisms</taxon>
        <taxon>Aduncisulcus</taxon>
    </lineage>
</organism>
<dbReference type="EMBL" id="BQXS01012697">
    <property type="protein sequence ID" value="GKT27022.1"/>
    <property type="molecule type" value="Genomic_DNA"/>
</dbReference>
<feature type="transmembrane region" description="Helical" evidence="2">
    <location>
        <begin position="575"/>
        <end position="593"/>
    </location>
</feature>
<dbReference type="InterPro" id="IPR000620">
    <property type="entry name" value="EamA_dom"/>
</dbReference>
<protein>
    <recommendedName>
        <fullName evidence="3">EamA domain-containing protein</fullName>
    </recommendedName>
</protein>
<feature type="transmembrane region" description="Helical" evidence="2">
    <location>
        <begin position="452"/>
        <end position="473"/>
    </location>
</feature>
<feature type="region of interest" description="Disordered" evidence="1">
    <location>
        <begin position="1"/>
        <end position="32"/>
    </location>
</feature>
<keyword evidence="2" id="KW-1133">Transmembrane helix</keyword>
<evidence type="ECO:0000256" key="2">
    <source>
        <dbReference type="SAM" id="Phobius"/>
    </source>
</evidence>
<feature type="region of interest" description="Disordered" evidence="1">
    <location>
        <begin position="135"/>
        <end position="195"/>
    </location>
</feature>
<feature type="domain" description="EamA" evidence="3">
    <location>
        <begin position="281"/>
        <end position="433"/>
    </location>
</feature>
<feature type="compositionally biased region" description="Low complexity" evidence="1">
    <location>
        <begin position="239"/>
        <end position="256"/>
    </location>
</feature>
<feature type="region of interest" description="Disordered" evidence="1">
    <location>
        <begin position="234"/>
        <end position="261"/>
    </location>
</feature>
<feature type="domain" description="EamA" evidence="3">
    <location>
        <begin position="450"/>
        <end position="592"/>
    </location>
</feature>
<feature type="transmembrane region" description="Helical" evidence="2">
    <location>
        <begin position="417"/>
        <end position="440"/>
    </location>
</feature>
<evidence type="ECO:0000313" key="4">
    <source>
        <dbReference type="EMBL" id="GKT27022.1"/>
    </source>
</evidence>
<keyword evidence="2" id="KW-0812">Transmembrane</keyword>
<name>A0ABQ5K707_9EUKA</name>
<keyword evidence="2" id="KW-0472">Membrane</keyword>
<evidence type="ECO:0000259" key="3">
    <source>
        <dbReference type="Pfam" id="PF00892"/>
    </source>
</evidence>
<comment type="caution">
    <text evidence="4">The sequence shown here is derived from an EMBL/GenBank/DDBJ whole genome shotgun (WGS) entry which is preliminary data.</text>
</comment>